<proteinExistence type="inferred from homology"/>
<comment type="subunit">
    <text evidence="7">Part of the 50S ribosomal subunit; part of the 5S rRNA/L5/L18/L25 subcomplex. Contacts the 5S and 23S rRNAs.</text>
</comment>
<dbReference type="GO" id="GO:0005840">
    <property type="term" value="C:ribosome"/>
    <property type="evidence" value="ECO:0007669"/>
    <property type="project" value="UniProtKB-KW"/>
</dbReference>
<dbReference type="AlphaFoldDB" id="A0A1F7I9Q5"/>
<dbReference type="NCBIfam" id="TIGR00060">
    <property type="entry name" value="L18_bact"/>
    <property type="match status" value="1"/>
</dbReference>
<dbReference type="PANTHER" id="PTHR12899:SF3">
    <property type="entry name" value="LARGE RIBOSOMAL SUBUNIT PROTEIN UL18M"/>
    <property type="match status" value="1"/>
</dbReference>
<dbReference type="SUPFAM" id="SSF53137">
    <property type="entry name" value="Translational machinery components"/>
    <property type="match status" value="1"/>
</dbReference>
<dbReference type="Proteomes" id="UP000179270">
    <property type="component" value="Unassembled WGS sequence"/>
</dbReference>
<dbReference type="GO" id="GO:1990904">
    <property type="term" value="C:ribonucleoprotein complex"/>
    <property type="evidence" value="ECO:0007669"/>
    <property type="project" value="UniProtKB-KW"/>
</dbReference>
<sequence length="120" mass="13490">MKKVNTDRVDRRKKRVSGNIFGTKEKPRVSVYASNVYTYAQMINDSDRKTLLAFSSLQLAKGEKYTKEKKTVEAKKVGLELANIAKKSGIKEAVFDRGKYSYKGRVKALAEGLRKGGIKI</sequence>
<evidence type="ECO:0000256" key="3">
    <source>
        <dbReference type="ARBA" id="ARBA00022884"/>
    </source>
</evidence>
<dbReference type="STRING" id="1802055.A3A74_02640"/>
<evidence type="ECO:0000256" key="5">
    <source>
        <dbReference type="ARBA" id="ARBA00023274"/>
    </source>
</evidence>
<dbReference type="HAMAP" id="MF_01337_B">
    <property type="entry name" value="Ribosomal_uL18_B"/>
    <property type="match status" value="1"/>
</dbReference>
<comment type="caution">
    <text evidence="8">The sequence shown here is derived from an EMBL/GenBank/DDBJ whole genome shotgun (WGS) entry which is preliminary data.</text>
</comment>
<dbReference type="Pfam" id="PF00861">
    <property type="entry name" value="Ribosomal_L18p"/>
    <property type="match status" value="1"/>
</dbReference>
<evidence type="ECO:0000256" key="1">
    <source>
        <dbReference type="ARBA" id="ARBA00007116"/>
    </source>
</evidence>
<dbReference type="InterPro" id="IPR057268">
    <property type="entry name" value="Ribosomal_L18"/>
</dbReference>
<protein>
    <recommendedName>
        <fullName evidence="6 7">Large ribosomal subunit protein uL18</fullName>
    </recommendedName>
</protein>
<keyword evidence="5 7" id="KW-0687">Ribonucleoprotein</keyword>
<gene>
    <name evidence="7" type="primary">rplR</name>
    <name evidence="8" type="ORF">A3A74_02640</name>
</gene>
<dbReference type="GO" id="GO:0006412">
    <property type="term" value="P:translation"/>
    <property type="evidence" value="ECO:0007669"/>
    <property type="project" value="UniProtKB-UniRule"/>
</dbReference>
<reference evidence="8 9" key="1">
    <citation type="journal article" date="2016" name="Nat. Commun.">
        <title>Thousands of microbial genomes shed light on interconnected biogeochemical processes in an aquifer system.</title>
        <authorList>
            <person name="Anantharaman K."/>
            <person name="Brown C.T."/>
            <person name="Hug L.A."/>
            <person name="Sharon I."/>
            <person name="Castelle C.J."/>
            <person name="Probst A.J."/>
            <person name="Thomas B.C."/>
            <person name="Singh A."/>
            <person name="Wilkins M.J."/>
            <person name="Karaoz U."/>
            <person name="Brodie E.L."/>
            <person name="Williams K.H."/>
            <person name="Hubbard S.S."/>
            <person name="Banfield J.F."/>
        </authorList>
    </citation>
    <scope>NUCLEOTIDE SEQUENCE [LARGE SCALE GENOMIC DNA]</scope>
</reference>
<dbReference type="CDD" id="cd00432">
    <property type="entry name" value="Ribosomal_L18_L5e"/>
    <property type="match status" value="1"/>
</dbReference>
<dbReference type="GO" id="GO:0005737">
    <property type="term" value="C:cytoplasm"/>
    <property type="evidence" value="ECO:0007669"/>
    <property type="project" value="UniProtKB-ARBA"/>
</dbReference>
<dbReference type="InterPro" id="IPR005484">
    <property type="entry name" value="Ribosomal_uL18_bac/plant/anim"/>
</dbReference>
<evidence type="ECO:0000256" key="4">
    <source>
        <dbReference type="ARBA" id="ARBA00022980"/>
    </source>
</evidence>
<comment type="similarity">
    <text evidence="1 7">Belongs to the universal ribosomal protein uL18 family.</text>
</comment>
<evidence type="ECO:0000256" key="2">
    <source>
        <dbReference type="ARBA" id="ARBA00022730"/>
    </source>
</evidence>
<evidence type="ECO:0000256" key="7">
    <source>
        <dbReference type="HAMAP-Rule" id="MF_01337"/>
    </source>
</evidence>
<dbReference type="GO" id="GO:0008097">
    <property type="term" value="F:5S rRNA binding"/>
    <property type="evidence" value="ECO:0007669"/>
    <property type="project" value="TreeGrafter"/>
</dbReference>
<dbReference type="Gene3D" id="3.30.420.100">
    <property type="match status" value="1"/>
</dbReference>
<evidence type="ECO:0000256" key="6">
    <source>
        <dbReference type="ARBA" id="ARBA00035197"/>
    </source>
</evidence>
<evidence type="ECO:0000313" key="8">
    <source>
        <dbReference type="EMBL" id="OGK40076.1"/>
    </source>
</evidence>
<accession>A0A1F7I9Q5</accession>
<dbReference type="PANTHER" id="PTHR12899">
    <property type="entry name" value="39S RIBOSOMAL PROTEIN L18, MITOCHONDRIAL"/>
    <property type="match status" value="1"/>
</dbReference>
<keyword evidence="2 7" id="KW-0699">rRNA-binding</keyword>
<keyword evidence="4 7" id="KW-0689">Ribosomal protein</keyword>
<organism evidence="8 9">
    <name type="scientific">Candidatus Roizmanbacteria bacterium RIFCSPLOWO2_01_FULL_35_13</name>
    <dbReference type="NCBI Taxonomy" id="1802055"/>
    <lineage>
        <taxon>Bacteria</taxon>
        <taxon>Candidatus Roizmaniibacteriota</taxon>
    </lineage>
</organism>
<dbReference type="InterPro" id="IPR004389">
    <property type="entry name" value="Ribosomal_uL18_bac-type"/>
</dbReference>
<comment type="function">
    <text evidence="7">This is one of the proteins that bind and probably mediate the attachment of the 5S RNA into the large ribosomal subunit, where it forms part of the central protuberance.</text>
</comment>
<evidence type="ECO:0000313" key="9">
    <source>
        <dbReference type="Proteomes" id="UP000179270"/>
    </source>
</evidence>
<dbReference type="GO" id="GO:0003735">
    <property type="term" value="F:structural constituent of ribosome"/>
    <property type="evidence" value="ECO:0007669"/>
    <property type="project" value="InterPro"/>
</dbReference>
<name>A0A1F7I9Q5_9BACT</name>
<dbReference type="EMBL" id="MGAF01000037">
    <property type="protein sequence ID" value="OGK40076.1"/>
    <property type="molecule type" value="Genomic_DNA"/>
</dbReference>
<keyword evidence="3 7" id="KW-0694">RNA-binding</keyword>